<gene>
    <name evidence="4" type="ORF">E3O46_09440</name>
</gene>
<dbReference type="InterPro" id="IPR050469">
    <property type="entry name" value="Diguanylate_Cyclase"/>
</dbReference>
<dbReference type="PROSITE" id="PS50887">
    <property type="entry name" value="GGDEF"/>
    <property type="match status" value="1"/>
</dbReference>
<evidence type="ECO:0000256" key="2">
    <source>
        <dbReference type="SAM" id="Phobius"/>
    </source>
</evidence>
<dbReference type="PANTHER" id="PTHR45138">
    <property type="entry name" value="REGULATORY COMPONENTS OF SENSORY TRANSDUCTION SYSTEM"/>
    <property type="match status" value="1"/>
</dbReference>
<evidence type="ECO:0000256" key="1">
    <source>
        <dbReference type="SAM" id="MobiDB-lite"/>
    </source>
</evidence>
<sequence length="343" mass="36752">MGVPIRAARADGLRIGRRHVRRGSGPTAASLIPPFAYVTSAAGFVIVISGLVDAATSAGGGLGSLWTWLWTLVAAVVSALPVAFGARFPRWVGLAGTLVFFAVTALQMAVSTAPILSVNNLVLYPMFACYLGWFYLPFVSRLAVGFAFGASGIALAVNPFDAVQITWVNLALASLFCREAAGYLRAKLDREITTDPLTGVLNRSGLDARLDLELARGTRTGQPMTVAILDLDDFKRLNDEHGHAEGDRVLVAFAGCLRRNTRPYDSVVRLGGDEFLLLMTSTTVEQAREMLARISAPGGLDWSSGLAEARPGDDAHSIRERADQELYAEKRRKRSGRMGVSGG</sequence>
<dbReference type="InterPro" id="IPR029787">
    <property type="entry name" value="Nucleotide_cyclase"/>
</dbReference>
<feature type="transmembrane region" description="Helical" evidence="2">
    <location>
        <begin position="64"/>
        <end position="84"/>
    </location>
</feature>
<dbReference type="InterPro" id="IPR000160">
    <property type="entry name" value="GGDEF_dom"/>
</dbReference>
<keyword evidence="5" id="KW-1185">Reference proteome</keyword>
<dbReference type="Gene3D" id="3.30.70.270">
    <property type="match status" value="1"/>
</dbReference>
<organism evidence="4 5">
    <name type="scientific">Cryobacterium glucosi</name>
    <dbReference type="NCBI Taxonomy" id="1259175"/>
    <lineage>
        <taxon>Bacteria</taxon>
        <taxon>Bacillati</taxon>
        <taxon>Actinomycetota</taxon>
        <taxon>Actinomycetes</taxon>
        <taxon>Micrococcales</taxon>
        <taxon>Microbacteriaceae</taxon>
        <taxon>Cryobacterium</taxon>
    </lineage>
</organism>
<feature type="domain" description="GGDEF" evidence="3">
    <location>
        <begin position="222"/>
        <end position="343"/>
    </location>
</feature>
<dbReference type="Proteomes" id="UP000297604">
    <property type="component" value="Unassembled WGS sequence"/>
</dbReference>
<keyword evidence="2" id="KW-1133">Transmembrane helix</keyword>
<feature type="transmembrane region" description="Helical" evidence="2">
    <location>
        <begin position="116"/>
        <end position="135"/>
    </location>
</feature>
<dbReference type="CDD" id="cd01949">
    <property type="entry name" value="GGDEF"/>
    <property type="match status" value="1"/>
</dbReference>
<evidence type="ECO:0000313" key="4">
    <source>
        <dbReference type="EMBL" id="TFC20433.1"/>
    </source>
</evidence>
<dbReference type="PANTHER" id="PTHR45138:SF9">
    <property type="entry name" value="DIGUANYLATE CYCLASE DGCM-RELATED"/>
    <property type="match status" value="1"/>
</dbReference>
<comment type="caution">
    <text evidence="4">The sequence shown here is derived from an EMBL/GenBank/DDBJ whole genome shotgun (WGS) entry which is preliminary data.</text>
</comment>
<dbReference type="InterPro" id="IPR043128">
    <property type="entry name" value="Rev_trsase/Diguanyl_cyclase"/>
</dbReference>
<feature type="transmembrane region" description="Helical" evidence="2">
    <location>
        <begin position="91"/>
        <end position="110"/>
    </location>
</feature>
<reference evidence="4 5" key="1">
    <citation type="submission" date="2019-03" db="EMBL/GenBank/DDBJ databases">
        <title>Genomics of glacier-inhabiting Cryobacterium strains.</title>
        <authorList>
            <person name="Liu Q."/>
            <person name="Xin Y.-H."/>
        </authorList>
    </citation>
    <scope>NUCLEOTIDE SEQUENCE [LARGE SCALE GENOMIC DNA]</scope>
    <source>
        <strain evidence="4 5">MDB1-5</strain>
    </source>
</reference>
<evidence type="ECO:0000313" key="5">
    <source>
        <dbReference type="Proteomes" id="UP000297604"/>
    </source>
</evidence>
<proteinExistence type="predicted"/>
<dbReference type="NCBIfam" id="TIGR00254">
    <property type="entry name" value="GGDEF"/>
    <property type="match status" value="1"/>
</dbReference>
<feature type="compositionally biased region" description="Basic and acidic residues" evidence="1">
    <location>
        <begin position="310"/>
        <end position="329"/>
    </location>
</feature>
<name>A0ABY2IPM3_9MICO</name>
<dbReference type="SUPFAM" id="SSF55073">
    <property type="entry name" value="Nucleotide cyclase"/>
    <property type="match status" value="1"/>
</dbReference>
<protein>
    <submittedName>
        <fullName evidence="4">Diguanylate cyclase</fullName>
    </submittedName>
</protein>
<keyword evidence="2" id="KW-0812">Transmembrane</keyword>
<dbReference type="EMBL" id="SOFS01000019">
    <property type="protein sequence ID" value="TFC20433.1"/>
    <property type="molecule type" value="Genomic_DNA"/>
</dbReference>
<feature type="transmembrane region" description="Helical" evidence="2">
    <location>
        <begin position="31"/>
        <end position="52"/>
    </location>
</feature>
<dbReference type="SMART" id="SM00267">
    <property type="entry name" value="GGDEF"/>
    <property type="match status" value="1"/>
</dbReference>
<evidence type="ECO:0000259" key="3">
    <source>
        <dbReference type="PROSITE" id="PS50887"/>
    </source>
</evidence>
<dbReference type="Pfam" id="PF00990">
    <property type="entry name" value="GGDEF"/>
    <property type="match status" value="1"/>
</dbReference>
<keyword evidence="2" id="KW-0472">Membrane</keyword>
<feature type="region of interest" description="Disordered" evidence="1">
    <location>
        <begin position="303"/>
        <end position="343"/>
    </location>
</feature>
<accession>A0ABY2IPM3</accession>
<feature type="transmembrane region" description="Helical" evidence="2">
    <location>
        <begin position="142"/>
        <end position="160"/>
    </location>
</feature>